<proteinExistence type="predicted"/>
<dbReference type="AlphaFoldDB" id="A0A918KVA2"/>
<dbReference type="Proteomes" id="UP000603865">
    <property type="component" value="Unassembled WGS sequence"/>
</dbReference>
<reference evidence="2" key="2">
    <citation type="submission" date="2020-09" db="EMBL/GenBank/DDBJ databases">
        <authorList>
            <person name="Sun Q."/>
            <person name="Ohkuma M."/>
        </authorList>
    </citation>
    <scope>NUCLEOTIDE SEQUENCE</scope>
    <source>
        <strain evidence="2">JCM 31311</strain>
    </source>
</reference>
<keyword evidence="3" id="KW-1185">Reference proteome</keyword>
<evidence type="ECO:0000313" key="2">
    <source>
        <dbReference type="EMBL" id="GGR34893.1"/>
    </source>
</evidence>
<reference evidence="2" key="1">
    <citation type="journal article" date="2014" name="Int. J. Syst. Evol. Microbiol.">
        <title>Complete genome sequence of Corynebacterium casei LMG S-19264T (=DSM 44701T), isolated from a smear-ripened cheese.</title>
        <authorList>
            <consortium name="US DOE Joint Genome Institute (JGI-PGF)"/>
            <person name="Walter F."/>
            <person name="Albersmeier A."/>
            <person name="Kalinowski J."/>
            <person name="Ruckert C."/>
        </authorList>
    </citation>
    <scope>NUCLEOTIDE SEQUENCE</scope>
    <source>
        <strain evidence="2">JCM 31311</strain>
    </source>
</reference>
<evidence type="ECO:0000256" key="1">
    <source>
        <dbReference type="SAM" id="MobiDB-lite"/>
    </source>
</evidence>
<dbReference type="EMBL" id="BMQL01000066">
    <property type="protein sequence ID" value="GGR34893.1"/>
    <property type="molecule type" value="Genomic_DNA"/>
</dbReference>
<comment type="caution">
    <text evidence="2">The sequence shown here is derived from an EMBL/GenBank/DDBJ whole genome shotgun (WGS) entry which is preliminary data.</text>
</comment>
<name>A0A918KVA2_9DEIO</name>
<sequence>MTDDRAETPTPEQEMETAENHSGSSDVSHGMNTNLTPDGAATPADEQAAHEIEQHHQQDSADTDQPG</sequence>
<feature type="region of interest" description="Disordered" evidence="1">
    <location>
        <begin position="1"/>
        <end position="67"/>
    </location>
</feature>
<dbReference type="RefSeq" id="WP_189093359.1">
    <property type="nucleotide sequence ID" value="NZ_BMQL01000066.1"/>
</dbReference>
<accession>A0A918KVA2</accession>
<feature type="compositionally biased region" description="Basic and acidic residues" evidence="1">
    <location>
        <begin position="47"/>
        <end position="59"/>
    </location>
</feature>
<feature type="compositionally biased region" description="Polar residues" evidence="1">
    <location>
        <begin position="20"/>
        <end position="36"/>
    </location>
</feature>
<protein>
    <submittedName>
        <fullName evidence="2">Uncharacterized protein</fullName>
    </submittedName>
</protein>
<organism evidence="2 3">
    <name type="scientific">Deinococcus ruber</name>
    <dbReference type="NCBI Taxonomy" id="1848197"/>
    <lineage>
        <taxon>Bacteria</taxon>
        <taxon>Thermotogati</taxon>
        <taxon>Deinococcota</taxon>
        <taxon>Deinococci</taxon>
        <taxon>Deinococcales</taxon>
        <taxon>Deinococcaceae</taxon>
        <taxon>Deinococcus</taxon>
    </lineage>
</organism>
<gene>
    <name evidence="2" type="ORF">GCM10008957_51120</name>
</gene>
<evidence type="ECO:0000313" key="3">
    <source>
        <dbReference type="Proteomes" id="UP000603865"/>
    </source>
</evidence>